<protein>
    <recommendedName>
        <fullName evidence="1">GT-D fold-like domain-containing protein</fullName>
    </recommendedName>
</protein>
<dbReference type="InterPro" id="IPR049785">
    <property type="entry name" value="GT-D-like_firm"/>
</dbReference>
<organism evidence="2 3">
    <name type="scientific">Paenibacillus thalictri</name>
    <dbReference type="NCBI Taxonomy" id="2527873"/>
    <lineage>
        <taxon>Bacteria</taxon>
        <taxon>Bacillati</taxon>
        <taxon>Bacillota</taxon>
        <taxon>Bacilli</taxon>
        <taxon>Bacillales</taxon>
        <taxon>Paenibacillaceae</taxon>
        <taxon>Paenibacillus</taxon>
    </lineage>
</organism>
<dbReference type="EMBL" id="SIRE01000009">
    <property type="protein sequence ID" value="TBL78639.1"/>
    <property type="molecule type" value="Genomic_DNA"/>
</dbReference>
<dbReference type="NCBIfam" id="NF040628">
    <property type="entry name" value="GT-D_rel"/>
    <property type="match status" value="1"/>
</dbReference>
<accession>A0A4Q9DT10</accession>
<name>A0A4Q9DT10_9BACL</name>
<dbReference type="AlphaFoldDB" id="A0A4Q9DT10"/>
<evidence type="ECO:0000313" key="2">
    <source>
        <dbReference type="EMBL" id="TBL78639.1"/>
    </source>
</evidence>
<evidence type="ECO:0000259" key="1">
    <source>
        <dbReference type="Pfam" id="PF22882"/>
    </source>
</evidence>
<reference evidence="2 3" key="1">
    <citation type="submission" date="2019-02" db="EMBL/GenBank/DDBJ databases">
        <title>Paenibacillus sp. nov., isolated from surface-sterilized tissue of Thalictrum simplex L.</title>
        <authorList>
            <person name="Tuo L."/>
        </authorList>
    </citation>
    <scope>NUCLEOTIDE SEQUENCE [LARGE SCALE GENOMIC DNA]</scope>
    <source>
        <strain evidence="2 3">N2SHLJ1</strain>
    </source>
</reference>
<dbReference type="OrthoDB" id="2655332at2"/>
<feature type="domain" description="GT-D fold-like" evidence="1">
    <location>
        <begin position="9"/>
        <end position="231"/>
    </location>
</feature>
<sequence>MFQPTNLDMVTILKLIRFALDHKQPFSLVRIGDGENIVLAQDSVWSIDKVLKERWAIFANKGLKGVTLPNLGLRNELIKSIRKADVVGLLDPNDQTIKASSDVKRPLTDQILAYYKLSPKQTCNAIVNRMFVNEHGFWELLRGRRILIITRYPEQLKEKLEKKQSGLKVTMMIRFSHYSEMEGALKEIAAKKDSFDIALISCGVNAVILAQKVAELAGKVGIDFGKAPDRIFAKE</sequence>
<dbReference type="RefSeq" id="WP_131013995.1">
    <property type="nucleotide sequence ID" value="NZ_SIRE01000009.1"/>
</dbReference>
<proteinExistence type="predicted"/>
<dbReference type="InterPro" id="IPR055171">
    <property type="entry name" value="GT-D-like"/>
</dbReference>
<comment type="caution">
    <text evidence="2">The sequence shown here is derived from an EMBL/GenBank/DDBJ whole genome shotgun (WGS) entry which is preliminary data.</text>
</comment>
<keyword evidence="3" id="KW-1185">Reference proteome</keyword>
<evidence type="ECO:0000313" key="3">
    <source>
        <dbReference type="Proteomes" id="UP000293142"/>
    </source>
</evidence>
<dbReference type="Proteomes" id="UP000293142">
    <property type="component" value="Unassembled WGS sequence"/>
</dbReference>
<gene>
    <name evidence="2" type="ORF">EYB31_14170</name>
</gene>
<dbReference type="Pfam" id="PF22882">
    <property type="entry name" value="GT-D-like"/>
    <property type="match status" value="1"/>
</dbReference>